<dbReference type="PROSITE" id="PS50113">
    <property type="entry name" value="PAC"/>
    <property type="match status" value="1"/>
</dbReference>
<feature type="non-terminal residue" evidence="2">
    <location>
        <position position="92"/>
    </location>
</feature>
<dbReference type="Gene3D" id="3.30.450.20">
    <property type="entry name" value="PAS domain"/>
    <property type="match status" value="1"/>
</dbReference>
<organism evidence="2">
    <name type="scientific">marine sediment metagenome</name>
    <dbReference type="NCBI Taxonomy" id="412755"/>
    <lineage>
        <taxon>unclassified sequences</taxon>
        <taxon>metagenomes</taxon>
        <taxon>ecological metagenomes</taxon>
    </lineage>
</organism>
<comment type="caution">
    <text evidence="2">The sequence shown here is derived from an EMBL/GenBank/DDBJ whole genome shotgun (WGS) entry which is preliminary data.</text>
</comment>
<dbReference type="Pfam" id="PF00989">
    <property type="entry name" value="PAS"/>
    <property type="match status" value="1"/>
</dbReference>
<feature type="domain" description="PAC" evidence="1">
    <location>
        <begin position="33"/>
        <end position="84"/>
    </location>
</feature>
<dbReference type="SUPFAM" id="SSF55785">
    <property type="entry name" value="PYP-like sensor domain (PAS domain)"/>
    <property type="match status" value="1"/>
</dbReference>
<name>X1A6P4_9ZZZZ</name>
<accession>X1A6P4</accession>
<dbReference type="InterPro" id="IPR035965">
    <property type="entry name" value="PAS-like_dom_sf"/>
</dbReference>
<feature type="non-terminal residue" evidence="2">
    <location>
        <position position="1"/>
    </location>
</feature>
<dbReference type="CDD" id="cd00130">
    <property type="entry name" value="PAS"/>
    <property type="match status" value="1"/>
</dbReference>
<dbReference type="NCBIfam" id="TIGR00229">
    <property type="entry name" value="sensory_box"/>
    <property type="match status" value="1"/>
</dbReference>
<dbReference type="AlphaFoldDB" id="X1A6P4"/>
<reference evidence="2" key="1">
    <citation type="journal article" date="2014" name="Front. Microbiol.">
        <title>High frequency of phylogenetically diverse reductive dehalogenase-homologous genes in deep subseafloor sedimentary metagenomes.</title>
        <authorList>
            <person name="Kawai M."/>
            <person name="Futagami T."/>
            <person name="Toyoda A."/>
            <person name="Takaki Y."/>
            <person name="Nishi S."/>
            <person name="Hori S."/>
            <person name="Arai W."/>
            <person name="Tsubouchi T."/>
            <person name="Morono Y."/>
            <person name="Uchiyama I."/>
            <person name="Ito T."/>
            <person name="Fujiyama A."/>
            <person name="Inagaki F."/>
            <person name="Takami H."/>
        </authorList>
    </citation>
    <scope>NUCLEOTIDE SEQUENCE</scope>
    <source>
        <strain evidence="2">Expedition CK06-06</strain>
    </source>
</reference>
<dbReference type="GO" id="GO:0006355">
    <property type="term" value="P:regulation of DNA-templated transcription"/>
    <property type="evidence" value="ECO:0007669"/>
    <property type="project" value="InterPro"/>
</dbReference>
<proteinExistence type="predicted"/>
<gene>
    <name evidence="2" type="ORF">S01H4_29255</name>
</gene>
<protein>
    <recommendedName>
        <fullName evidence="1">PAC domain-containing protein</fullName>
    </recommendedName>
</protein>
<dbReference type="InterPro" id="IPR013767">
    <property type="entry name" value="PAS_fold"/>
</dbReference>
<evidence type="ECO:0000313" key="2">
    <source>
        <dbReference type="EMBL" id="GAG77825.1"/>
    </source>
</evidence>
<dbReference type="InterPro" id="IPR000700">
    <property type="entry name" value="PAS-assoc_C"/>
</dbReference>
<dbReference type="EMBL" id="BART01014854">
    <property type="protein sequence ID" value="GAG77825.1"/>
    <property type="molecule type" value="Genomic_DNA"/>
</dbReference>
<dbReference type="InterPro" id="IPR000014">
    <property type="entry name" value="PAS"/>
</dbReference>
<sequence length="92" mass="10696">ILRRNLSTFISGDDKSEIVREVVSEVAQGKSLEDFEMQFQKADGRPIWVSVRANLLEYLDKSSNIGFMAMDIDRRKNAEAREKNERERANLY</sequence>
<evidence type="ECO:0000259" key="1">
    <source>
        <dbReference type="PROSITE" id="PS50113"/>
    </source>
</evidence>